<feature type="compositionally biased region" description="Low complexity" evidence="3">
    <location>
        <begin position="182"/>
        <end position="223"/>
    </location>
</feature>
<comment type="caution">
    <text evidence="5">The sequence shown here is derived from an EMBL/GenBank/DDBJ whole genome shotgun (WGS) entry which is preliminary data.</text>
</comment>
<gene>
    <name evidence="5" type="ORF">GCM10019016_110400</name>
</gene>
<dbReference type="EMBL" id="BAAAXF010000079">
    <property type="protein sequence ID" value="GAA3503927.1"/>
    <property type="molecule type" value="Genomic_DNA"/>
</dbReference>
<dbReference type="SUPFAM" id="SSF53955">
    <property type="entry name" value="Lysozyme-like"/>
    <property type="match status" value="1"/>
</dbReference>
<reference evidence="6" key="1">
    <citation type="journal article" date="2019" name="Int. J. Syst. Evol. Microbiol.">
        <title>The Global Catalogue of Microorganisms (GCM) 10K type strain sequencing project: providing services to taxonomists for standard genome sequencing and annotation.</title>
        <authorList>
            <consortium name="The Broad Institute Genomics Platform"/>
            <consortium name="The Broad Institute Genome Sequencing Center for Infectious Disease"/>
            <person name="Wu L."/>
            <person name="Ma J."/>
        </authorList>
    </citation>
    <scope>NUCLEOTIDE SEQUENCE [LARGE SCALE GENOMIC DNA]</scope>
    <source>
        <strain evidence="6">JCM 4816</strain>
    </source>
</reference>
<dbReference type="CDD" id="cd00118">
    <property type="entry name" value="LysM"/>
    <property type="match status" value="1"/>
</dbReference>
<dbReference type="PROSITE" id="PS51782">
    <property type="entry name" value="LYSM"/>
    <property type="match status" value="1"/>
</dbReference>
<name>A0ABP6U8J6_9ACTN</name>
<feature type="compositionally biased region" description="Basic and acidic residues" evidence="3">
    <location>
        <begin position="224"/>
        <end position="237"/>
    </location>
</feature>
<dbReference type="SUPFAM" id="SSF54106">
    <property type="entry name" value="LysM domain"/>
    <property type="match status" value="1"/>
</dbReference>
<feature type="region of interest" description="Disordered" evidence="3">
    <location>
        <begin position="180"/>
        <end position="237"/>
    </location>
</feature>
<dbReference type="Gene3D" id="1.10.530.10">
    <property type="match status" value="1"/>
</dbReference>
<comment type="similarity">
    <text evidence="1">Belongs to the transglycosylase family. Rpf subfamily.</text>
</comment>
<feature type="compositionally biased region" description="Basic and acidic residues" evidence="3">
    <location>
        <begin position="30"/>
        <end position="40"/>
    </location>
</feature>
<dbReference type="InterPro" id="IPR010618">
    <property type="entry name" value="RPF"/>
</dbReference>
<feature type="region of interest" description="Disordered" evidence="3">
    <location>
        <begin position="1"/>
        <end position="69"/>
    </location>
</feature>
<keyword evidence="2" id="KW-0378">Hydrolase</keyword>
<dbReference type="Pfam" id="PF01476">
    <property type="entry name" value="LysM"/>
    <property type="match status" value="1"/>
</dbReference>
<dbReference type="SMART" id="SM00257">
    <property type="entry name" value="LysM"/>
    <property type="match status" value="1"/>
</dbReference>
<evidence type="ECO:0000313" key="6">
    <source>
        <dbReference type="Proteomes" id="UP001501455"/>
    </source>
</evidence>
<feature type="domain" description="LysM" evidence="4">
    <location>
        <begin position="233"/>
        <end position="280"/>
    </location>
</feature>
<dbReference type="Pfam" id="PF06737">
    <property type="entry name" value="Transglycosylas"/>
    <property type="match status" value="1"/>
</dbReference>
<evidence type="ECO:0000256" key="3">
    <source>
        <dbReference type="SAM" id="MobiDB-lite"/>
    </source>
</evidence>
<feature type="compositionally biased region" description="Low complexity" evidence="3">
    <location>
        <begin position="43"/>
        <end position="56"/>
    </location>
</feature>
<dbReference type="InterPro" id="IPR018392">
    <property type="entry name" value="LysM"/>
</dbReference>
<dbReference type="InterPro" id="IPR036779">
    <property type="entry name" value="LysM_dom_sf"/>
</dbReference>
<evidence type="ECO:0000259" key="4">
    <source>
        <dbReference type="PROSITE" id="PS51782"/>
    </source>
</evidence>
<dbReference type="CDD" id="cd13925">
    <property type="entry name" value="RPF"/>
    <property type="match status" value="1"/>
</dbReference>
<protein>
    <recommendedName>
        <fullName evidence="4">LysM domain-containing protein</fullName>
    </recommendedName>
</protein>
<evidence type="ECO:0000256" key="2">
    <source>
        <dbReference type="ARBA" id="ARBA00022801"/>
    </source>
</evidence>
<accession>A0ABP6U8J6</accession>
<dbReference type="InterPro" id="IPR023346">
    <property type="entry name" value="Lysozyme-like_dom_sf"/>
</dbReference>
<evidence type="ECO:0000313" key="5">
    <source>
        <dbReference type="EMBL" id="GAA3503927.1"/>
    </source>
</evidence>
<dbReference type="Gene3D" id="3.10.350.10">
    <property type="entry name" value="LysM domain"/>
    <property type="match status" value="1"/>
</dbReference>
<organism evidence="5 6">
    <name type="scientific">Streptomyces prasinosporus</name>
    <dbReference type="NCBI Taxonomy" id="68256"/>
    <lineage>
        <taxon>Bacteria</taxon>
        <taxon>Bacillati</taxon>
        <taxon>Actinomycetota</taxon>
        <taxon>Actinomycetes</taxon>
        <taxon>Kitasatosporales</taxon>
        <taxon>Streptomycetaceae</taxon>
        <taxon>Streptomyces</taxon>
        <taxon>Streptomyces albogriseolus group</taxon>
    </lineage>
</organism>
<evidence type="ECO:0000256" key="1">
    <source>
        <dbReference type="ARBA" id="ARBA00010830"/>
    </source>
</evidence>
<dbReference type="Proteomes" id="UP001501455">
    <property type="component" value="Unassembled WGS sequence"/>
</dbReference>
<proteinExistence type="inferred from homology"/>
<keyword evidence="6" id="KW-1185">Reference proteome</keyword>
<sequence length="280" mass="28975">MPRALYIPPPCATSTARERPPTAPRNTPQHPHDPKADGRARFPRPTARRTASAPGTPSRPEGTHMPECADHTRDTARKTRTTAVLAGAALLASLGLPAAAGGAAAADGGVWDRIAQCESGGDWHINTGNGYYGGLQFSASTWRAYGGTAYAPTADRATRSQQIAVATKVQRAQGWGAWPTCSARAGASGSAPAADPAAVQEAPSKTSKPPKTSKSPKAPARPAGHTDRAASRGEHTVRAGDTLSGIAARHGTTWQHLYALNRSVVGADPDVIVPGLRLAL</sequence>